<evidence type="ECO:0000313" key="3">
    <source>
        <dbReference type="EMBL" id="PTE11010.1"/>
    </source>
</evidence>
<reference evidence="3 4" key="1">
    <citation type="submission" date="2018-03" db="EMBL/GenBank/DDBJ databases">
        <title>Genome sequence of the symbiotic type strain Mesorhizobium helmanticense CSLC115NT isolated from Lotus corniculatus nodules.</title>
        <authorList>
            <person name="Sannazzaro A.I."/>
            <person name="Torres Tejerizo G.A."/>
            <person name="Dip D."/>
            <person name="Caballero M."/>
            <person name="Pistorio M."/>
            <person name="Estrella M.J."/>
        </authorList>
    </citation>
    <scope>NUCLEOTIDE SEQUENCE [LARGE SCALE GENOMIC DNA]</scope>
    <source>
        <strain evidence="3 4">CSLC115N</strain>
    </source>
</reference>
<dbReference type="PANTHER" id="PTHR24321">
    <property type="entry name" value="DEHYDROGENASES, SHORT CHAIN"/>
    <property type="match status" value="1"/>
</dbReference>
<dbReference type="Pfam" id="PF13561">
    <property type="entry name" value="adh_short_C2"/>
    <property type="match status" value="1"/>
</dbReference>
<organism evidence="3 4">
    <name type="scientific">Mesorhizobium helmanticense</name>
    <dbReference type="NCBI Taxonomy" id="1776423"/>
    <lineage>
        <taxon>Bacteria</taxon>
        <taxon>Pseudomonadati</taxon>
        <taxon>Pseudomonadota</taxon>
        <taxon>Alphaproteobacteria</taxon>
        <taxon>Hyphomicrobiales</taxon>
        <taxon>Phyllobacteriaceae</taxon>
        <taxon>Mesorhizobium</taxon>
    </lineage>
</organism>
<evidence type="ECO:0008006" key="5">
    <source>
        <dbReference type="Google" id="ProtNLM"/>
    </source>
</evidence>
<dbReference type="CDD" id="cd05233">
    <property type="entry name" value="SDR_c"/>
    <property type="match status" value="1"/>
</dbReference>
<evidence type="ECO:0000256" key="2">
    <source>
        <dbReference type="ARBA" id="ARBA00023002"/>
    </source>
</evidence>
<dbReference type="Gene3D" id="3.40.50.720">
    <property type="entry name" value="NAD(P)-binding Rossmann-like Domain"/>
    <property type="match status" value="1"/>
</dbReference>
<gene>
    <name evidence="3" type="ORF">C9427_08770</name>
</gene>
<dbReference type="PRINTS" id="PR00080">
    <property type="entry name" value="SDRFAMILY"/>
</dbReference>
<comment type="caution">
    <text evidence="3">The sequence shown here is derived from an EMBL/GenBank/DDBJ whole genome shotgun (WGS) entry which is preliminary data.</text>
</comment>
<dbReference type="EMBL" id="PZJX01000018">
    <property type="protein sequence ID" value="PTE11010.1"/>
    <property type="molecule type" value="Genomic_DNA"/>
</dbReference>
<dbReference type="RefSeq" id="WP_107648720.1">
    <property type="nucleotide sequence ID" value="NZ_PZJX01000018.1"/>
</dbReference>
<dbReference type="Proteomes" id="UP000240259">
    <property type="component" value="Unassembled WGS sequence"/>
</dbReference>
<name>A0A2T4IZE4_9HYPH</name>
<dbReference type="InterPro" id="IPR020904">
    <property type="entry name" value="Sc_DH/Rdtase_CS"/>
</dbReference>
<keyword evidence="4" id="KW-1185">Reference proteome</keyword>
<dbReference type="PRINTS" id="PR00081">
    <property type="entry name" value="GDHRDH"/>
</dbReference>
<proteinExistence type="inferred from homology"/>
<evidence type="ECO:0000256" key="1">
    <source>
        <dbReference type="ARBA" id="ARBA00006484"/>
    </source>
</evidence>
<sequence>MSAKTGVLTGAAGGIGRATAERLAADGWSLVLVDQFDNVAEVAKGIKTKDGQKVVGVAADITNPDQYGAIDAAVASIGAPLKFLGLVAGVLQQVGSIETLDIAEWDRVFNVNLRANVFLMKHFIPALRAAKGASIVTVSSWYGKSGHGFFGAYCASKAGVISLTHTAAAELAADNIRVNSVAPGNVATSMHLDALREEAEKRSVSFEEMKKTEWDKIPLGRAAYPSEIASAISFLAGPDGSYLTGATIDVNGGCLFT</sequence>
<dbReference type="InterPro" id="IPR036291">
    <property type="entry name" value="NAD(P)-bd_dom_sf"/>
</dbReference>
<dbReference type="PANTHER" id="PTHR24321:SF8">
    <property type="entry name" value="ESTRADIOL 17-BETA-DEHYDROGENASE 8-RELATED"/>
    <property type="match status" value="1"/>
</dbReference>
<keyword evidence="2" id="KW-0560">Oxidoreductase</keyword>
<protein>
    <recommendedName>
        <fullName evidence="5">Short-chain dehydrogenase</fullName>
    </recommendedName>
</protein>
<dbReference type="GO" id="GO:0016491">
    <property type="term" value="F:oxidoreductase activity"/>
    <property type="evidence" value="ECO:0007669"/>
    <property type="project" value="UniProtKB-KW"/>
</dbReference>
<evidence type="ECO:0000313" key="4">
    <source>
        <dbReference type="Proteomes" id="UP000240259"/>
    </source>
</evidence>
<dbReference type="OrthoDB" id="9804774at2"/>
<comment type="similarity">
    <text evidence="1">Belongs to the short-chain dehydrogenases/reductases (SDR) family.</text>
</comment>
<dbReference type="PROSITE" id="PS00061">
    <property type="entry name" value="ADH_SHORT"/>
    <property type="match status" value="1"/>
</dbReference>
<dbReference type="AlphaFoldDB" id="A0A2T4IZE4"/>
<dbReference type="InterPro" id="IPR002347">
    <property type="entry name" value="SDR_fam"/>
</dbReference>
<accession>A0A2T4IZE4</accession>
<dbReference type="FunFam" id="3.40.50.720:FF:000084">
    <property type="entry name" value="Short-chain dehydrogenase reductase"/>
    <property type="match status" value="1"/>
</dbReference>
<dbReference type="SUPFAM" id="SSF51735">
    <property type="entry name" value="NAD(P)-binding Rossmann-fold domains"/>
    <property type="match status" value="1"/>
</dbReference>